<protein>
    <submittedName>
        <fullName evidence="6">Zinc ABC transporter permease</fullName>
    </submittedName>
</protein>
<evidence type="ECO:0000313" key="7">
    <source>
        <dbReference type="Proteomes" id="UP000217343"/>
    </source>
</evidence>
<keyword evidence="7" id="KW-1185">Reference proteome</keyword>
<evidence type="ECO:0000256" key="5">
    <source>
        <dbReference type="SAM" id="Phobius"/>
    </source>
</evidence>
<comment type="subcellular location">
    <subcellularLocation>
        <location evidence="1">Membrane</location>
        <topology evidence="1">Multi-pass membrane protein</topology>
    </subcellularLocation>
</comment>
<dbReference type="Pfam" id="PF02535">
    <property type="entry name" value="Zip"/>
    <property type="match status" value="1"/>
</dbReference>
<dbReference type="AlphaFoldDB" id="A0A250K287"/>
<keyword evidence="4 5" id="KW-0472">Membrane</keyword>
<evidence type="ECO:0000256" key="3">
    <source>
        <dbReference type="ARBA" id="ARBA00022989"/>
    </source>
</evidence>
<organism evidence="6 7">
    <name type="scientific">Corallococcus macrosporus DSM 14697</name>
    <dbReference type="NCBI Taxonomy" id="1189310"/>
    <lineage>
        <taxon>Bacteria</taxon>
        <taxon>Pseudomonadati</taxon>
        <taxon>Myxococcota</taxon>
        <taxon>Myxococcia</taxon>
        <taxon>Myxococcales</taxon>
        <taxon>Cystobacterineae</taxon>
        <taxon>Myxococcaceae</taxon>
        <taxon>Corallococcus</taxon>
    </lineage>
</organism>
<dbReference type="PANTHER" id="PTHR11040">
    <property type="entry name" value="ZINC/IRON TRANSPORTER"/>
    <property type="match status" value="1"/>
</dbReference>
<feature type="transmembrane region" description="Helical" evidence="5">
    <location>
        <begin position="205"/>
        <end position="226"/>
    </location>
</feature>
<sequence>MSPVLATVALYSLIIVLGALAGAVVVVLNDRPTHLVRFLAFAAGVMLGAAFFHMLPEAYLGGGWWAFALVPAGFAFLLVLERYLVAHAGEDISPGGDTVAGTGHEVHPGHVLGLTAFLGLSTHTLFDGIALGSAVEEGVGGMALLAIVAHKVPSALSLASILKTEGRSKASILSLSTLYGMMVPAGALLYFLFDAMLQFESLAAKALAFSAGTFLYIAVSDLLPHVHRHGKDQPGRNILALFVGLLLMFLLARLMGHPEHPGH</sequence>
<dbReference type="PANTHER" id="PTHR11040:SF44">
    <property type="entry name" value="PROTEIN ZNTC-RELATED"/>
    <property type="match status" value="1"/>
</dbReference>
<keyword evidence="3 5" id="KW-1133">Transmembrane helix</keyword>
<dbReference type="OrthoDB" id="5739025at2"/>
<evidence type="ECO:0000256" key="1">
    <source>
        <dbReference type="ARBA" id="ARBA00004141"/>
    </source>
</evidence>
<evidence type="ECO:0000256" key="4">
    <source>
        <dbReference type="ARBA" id="ARBA00023136"/>
    </source>
</evidence>
<dbReference type="KEGG" id="mmas:MYMAC_005476"/>
<feature type="transmembrane region" description="Helical" evidence="5">
    <location>
        <begin position="6"/>
        <end position="28"/>
    </location>
</feature>
<feature type="transmembrane region" description="Helical" evidence="5">
    <location>
        <begin position="172"/>
        <end position="193"/>
    </location>
</feature>
<keyword evidence="2 5" id="KW-0812">Transmembrane</keyword>
<dbReference type="Proteomes" id="UP000217343">
    <property type="component" value="Chromosome"/>
</dbReference>
<reference evidence="6 7" key="1">
    <citation type="submission" date="2017-06" db="EMBL/GenBank/DDBJ databases">
        <title>Sequencing and comparative analysis of myxobacterial genomes.</title>
        <authorList>
            <person name="Rupp O."/>
            <person name="Goesmann A."/>
            <person name="Sogaard-Andersen L."/>
        </authorList>
    </citation>
    <scope>NUCLEOTIDE SEQUENCE [LARGE SCALE GENOMIC DNA]</scope>
    <source>
        <strain evidence="6 7">DSM 14697</strain>
    </source>
</reference>
<gene>
    <name evidence="6" type="ORF">MYMAC_005476</name>
</gene>
<dbReference type="RefSeq" id="WP_095960239.1">
    <property type="nucleotide sequence ID" value="NZ_CP022203.1"/>
</dbReference>
<evidence type="ECO:0000313" key="6">
    <source>
        <dbReference type="EMBL" id="ATB49822.1"/>
    </source>
</evidence>
<dbReference type="InterPro" id="IPR003689">
    <property type="entry name" value="ZIP"/>
</dbReference>
<dbReference type="GO" id="GO:0005385">
    <property type="term" value="F:zinc ion transmembrane transporter activity"/>
    <property type="evidence" value="ECO:0007669"/>
    <property type="project" value="TreeGrafter"/>
</dbReference>
<dbReference type="EMBL" id="CP022203">
    <property type="protein sequence ID" value="ATB49822.1"/>
    <property type="molecule type" value="Genomic_DNA"/>
</dbReference>
<feature type="transmembrane region" description="Helical" evidence="5">
    <location>
        <begin position="35"/>
        <end position="56"/>
    </location>
</feature>
<accession>A0A250K287</accession>
<feature type="transmembrane region" description="Helical" evidence="5">
    <location>
        <begin position="62"/>
        <end position="80"/>
    </location>
</feature>
<dbReference type="GO" id="GO:0016020">
    <property type="term" value="C:membrane"/>
    <property type="evidence" value="ECO:0007669"/>
    <property type="project" value="UniProtKB-SubCell"/>
</dbReference>
<evidence type="ECO:0000256" key="2">
    <source>
        <dbReference type="ARBA" id="ARBA00022692"/>
    </source>
</evidence>
<proteinExistence type="predicted"/>
<feature type="transmembrane region" description="Helical" evidence="5">
    <location>
        <begin position="238"/>
        <end position="256"/>
    </location>
</feature>
<name>A0A250K287_9BACT</name>